<dbReference type="EMBL" id="RRYP01021525">
    <property type="protein sequence ID" value="TNV72639.1"/>
    <property type="molecule type" value="Genomic_DNA"/>
</dbReference>
<gene>
    <name evidence="2" type="ORF">FGO68_gene5021</name>
</gene>
<sequence>MEQYYYPSTQPYFTTSQKPPLNDLRQKLLSESTRLTTQSQRRDLMESAKMQLNGFVASLSQQQSEQLKQIMGQQQPYTIPSQPISKDNGIVFINHGSFIRHPSERKTAPPPQYGEDEHAGYNPREPFYDPRTDPYLTSPSQRALHTKRQFKLVGQHQHRMEPRNDRMRESIRYSGSVIENQGGSLLEVIPEQVQKPKQLQHSKEFFMNGQLNFFQANLRSNIDNKASGVTRYAKTNQHRREQSMIEQKSPSQSIQAISMPKQVSPQKSQVSFIRTSGFQKLLGSK</sequence>
<reference evidence="2" key="1">
    <citation type="submission" date="2019-06" db="EMBL/GenBank/DDBJ databases">
        <authorList>
            <person name="Zheng W."/>
        </authorList>
    </citation>
    <scope>NUCLEOTIDE SEQUENCE</scope>
    <source>
        <strain evidence="2">QDHG01</strain>
    </source>
</reference>
<dbReference type="OrthoDB" id="324707at2759"/>
<keyword evidence="3" id="KW-1185">Reference proteome</keyword>
<organism evidence="2 3">
    <name type="scientific">Halteria grandinella</name>
    <dbReference type="NCBI Taxonomy" id="5974"/>
    <lineage>
        <taxon>Eukaryota</taxon>
        <taxon>Sar</taxon>
        <taxon>Alveolata</taxon>
        <taxon>Ciliophora</taxon>
        <taxon>Intramacronucleata</taxon>
        <taxon>Spirotrichea</taxon>
        <taxon>Stichotrichia</taxon>
        <taxon>Sporadotrichida</taxon>
        <taxon>Halteriidae</taxon>
        <taxon>Halteria</taxon>
    </lineage>
</organism>
<evidence type="ECO:0000313" key="2">
    <source>
        <dbReference type="EMBL" id="TNV72639.1"/>
    </source>
</evidence>
<feature type="region of interest" description="Disordered" evidence="1">
    <location>
        <begin position="1"/>
        <end position="20"/>
    </location>
</feature>
<feature type="region of interest" description="Disordered" evidence="1">
    <location>
        <begin position="244"/>
        <end position="268"/>
    </location>
</feature>
<evidence type="ECO:0000256" key="1">
    <source>
        <dbReference type="SAM" id="MobiDB-lite"/>
    </source>
</evidence>
<evidence type="ECO:0000313" key="3">
    <source>
        <dbReference type="Proteomes" id="UP000785679"/>
    </source>
</evidence>
<proteinExistence type="predicted"/>
<comment type="caution">
    <text evidence="2">The sequence shown here is derived from an EMBL/GenBank/DDBJ whole genome shotgun (WGS) entry which is preliminary data.</text>
</comment>
<name>A0A8J8ND67_HALGN</name>
<dbReference type="Proteomes" id="UP000785679">
    <property type="component" value="Unassembled WGS sequence"/>
</dbReference>
<feature type="compositionally biased region" description="Polar residues" evidence="1">
    <location>
        <begin position="1"/>
        <end position="19"/>
    </location>
</feature>
<feature type="region of interest" description="Disordered" evidence="1">
    <location>
        <begin position="100"/>
        <end position="143"/>
    </location>
</feature>
<accession>A0A8J8ND67</accession>
<dbReference type="AlphaFoldDB" id="A0A8J8ND67"/>
<protein>
    <submittedName>
        <fullName evidence="2">Uncharacterized protein</fullName>
    </submittedName>
</protein>